<dbReference type="Pfam" id="PF07452">
    <property type="entry name" value="CHRD"/>
    <property type="match status" value="1"/>
</dbReference>
<dbReference type="GO" id="GO:0006801">
    <property type="term" value="P:superoxide metabolic process"/>
    <property type="evidence" value="ECO:0007669"/>
    <property type="project" value="InterPro"/>
</dbReference>
<sequence length="405" mass="43601">MRNKQLFFTILFYMLGVIFFTSCSTDNEKVVEEVPQEQEEETEEEVTIVDSKTFVLGETGDSGTSGTAKFISNSDNTLVVELNLNNTDSGEMHPAHIHFNTAVEGGGVALTLGVVNGDTGKSTISFTVLDDGSAITYAELIDFDGYINVHQSASTMETLVAQADIGQNELTGTSKEYALDNVIGYDIEGTATFYERNNGEALAVLQLINTVEESEHPAHIHSGNAADGGDIVFTFQAIDGNTGISMTNVAVLDDETAFDYNDVLTFDGHINVHLSASDMATWVSRANIGSNEGAPVPLGGINYTVTNQGSNAYAFDGNGLTDSLNPNITLERGKTYTFDIRAPGHPFFIKSVQGTGNGDTYDRGVTDNGQTFGAVTFIVPLDAPDTLYYNCEFHILMTGEFNIID</sequence>
<proteinExistence type="predicted"/>
<name>A0A3B0T8G0_9ZZZZ</name>
<dbReference type="EMBL" id="UOEL01000116">
    <property type="protein sequence ID" value="VAW14338.1"/>
    <property type="molecule type" value="Genomic_DNA"/>
</dbReference>
<dbReference type="AlphaFoldDB" id="A0A3B0T8G0"/>
<feature type="domain" description="CHRD" evidence="1">
    <location>
        <begin position="58"/>
        <end position="153"/>
    </location>
</feature>
<dbReference type="GO" id="GO:0046872">
    <property type="term" value="F:metal ion binding"/>
    <property type="evidence" value="ECO:0007669"/>
    <property type="project" value="InterPro"/>
</dbReference>
<dbReference type="PROSITE" id="PS51257">
    <property type="entry name" value="PROKAR_LIPOPROTEIN"/>
    <property type="match status" value="1"/>
</dbReference>
<evidence type="ECO:0000259" key="1">
    <source>
        <dbReference type="Pfam" id="PF07452"/>
    </source>
</evidence>
<dbReference type="InterPro" id="IPR008972">
    <property type="entry name" value="Cupredoxin"/>
</dbReference>
<dbReference type="InterPro" id="IPR010895">
    <property type="entry name" value="CHRD"/>
</dbReference>
<reference evidence="2" key="1">
    <citation type="submission" date="2018-06" db="EMBL/GenBank/DDBJ databases">
        <authorList>
            <person name="Zhirakovskaya E."/>
        </authorList>
    </citation>
    <scope>NUCLEOTIDE SEQUENCE</scope>
</reference>
<evidence type="ECO:0000313" key="2">
    <source>
        <dbReference type="EMBL" id="VAW14338.1"/>
    </source>
</evidence>
<organism evidence="2">
    <name type="scientific">hydrothermal vent metagenome</name>
    <dbReference type="NCBI Taxonomy" id="652676"/>
    <lineage>
        <taxon>unclassified sequences</taxon>
        <taxon>metagenomes</taxon>
        <taxon>ecological metagenomes</taxon>
    </lineage>
</organism>
<dbReference type="SUPFAM" id="SSF49329">
    <property type="entry name" value="Cu,Zn superoxide dismutase-like"/>
    <property type="match status" value="2"/>
</dbReference>
<accession>A0A3B0T8G0</accession>
<dbReference type="InterPro" id="IPR036423">
    <property type="entry name" value="SOD-like_Cu/Zn_dom_sf"/>
</dbReference>
<protein>
    <recommendedName>
        <fullName evidence="1">CHRD domain-containing protein</fullName>
    </recommendedName>
</protein>
<dbReference type="SUPFAM" id="SSF49503">
    <property type="entry name" value="Cupredoxins"/>
    <property type="match status" value="1"/>
</dbReference>
<gene>
    <name evidence="2" type="ORF">MNBD_BACTEROID03-698</name>
</gene>